<organism evidence="2 3">
    <name type="scientific">Neonectria ditissima</name>
    <dbReference type="NCBI Taxonomy" id="78410"/>
    <lineage>
        <taxon>Eukaryota</taxon>
        <taxon>Fungi</taxon>
        <taxon>Dikarya</taxon>
        <taxon>Ascomycota</taxon>
        <taxon>Pezizomycotina</taxon>
        <taxon>Sordariomycetes</taxon>
        <taxon>Hypocreomycetidae</taxon>
        <taxon>Hypocreales</taxon>
        <taxon>Nectriaceae</taxon>
        <taxon>Neonectria</taxon>
    </lineage>
</organism>
<dbReference type="EMBL" id="LKCW01000030">
    <property type="protein sequence ID" value="KPM43620.1"/>
    <property type="molecule type" value="Genomic_DNA"/>
</dbReference>
<evidence type="ECO:0000256" key="1">
    <source>
        <dbReference type="SAM" id="MobiDB-lite"/>
    </source>
</evidence>
<gene>
    <name evidence="2" type="ORF">AK830_g2973</name>
</gene>
<feature type="compositionally biased region" description="Acidic residues" evidence="1">
    <location>
        <begin position="83"/>
        <end position="92"/>
    </location>
</feature>
<dbReference type="AlphaFoldDB" id="A0A0N8H854"/>
<feature type="region of interest" description="Disordered" evidence="1">
    <location>
        <begin position="65"/>
        <end position="145"/>
    </location>
</feature>
<evidence type="ECO:0000313" key="2">
    <source>
        <dbReference type="EMBL" id="KPM43620.1"/>
    </source>
</evidence>
<feature type="compositionally biased region" description="Basic residues" evidence="1">
    <location>
        <begin position="14"/>
        <end position="24"/>
    </location>
</feature>
<feature type="compositionally biased region" description="Basic and acidic residues" evidence="1">
    <location>
        <begin position="25"/>
        <end position="35"/>
    </location>
</feature>
<dbReference type="Proteomes" id="UP000050424">
    <property type="component" value="Unassembled WGS sequence"/>
</dbReference>
<feature type="compositionally biased region" description="Basic and acidic residues" evidence="1">
    <location>
        <begin position="65"/>
        <end position="79"/>
    </location>
</feature>
<feature type="region of interest" description="Disordered" evidence="1">
    <location>
        <begin position="1"/>
        <end position="35"/>
    </location>
</feature>
<evidence type="ECO:0000313" key="3">
    <source>
        <dbReference type="Proteomes" id="UP000050424"/>
    </source>
</evidence>
<keyword evidence="3" id="KW-1185">Reference proteome</keyword>
<accession>A0A0N8H854</accession>
<proteinExistence type="predicted"/>
<reference evidence="2 3" key="1">
    <citation type="submission" date="2015-09" db="EMBL/GenBank/DDBJ databases">
        <title>Draft genome of a European isolate of the apple canker pathogen Neonectria ditissima.</title>
        <authorList>
            <person name="Gomez-Cortecero A."/>
            <person name="Harrison R.J."/>
            <person name="Armitage A.D."/>
        </authorList>
    </citation>
    <scope>NUCLEOTIDE SEQUENCE [LARGE SCALE GENOMIC DNA]</scope>
    <source>
        <strain evidence="2 3">R09/05</strain>
    </source>
</reference>
<feature type="compositionally biased region" description="Basic residues" evidence="1">
    <location>
        <begin position="98"/>
        <end position="108"/>
    </location>
</feature>
<name>A0A0N8H854_9HYPO</name>
<comment type="caution">
    <text evidence="2">The sequence shown here is derived from an EMBL/GenBank/DDBJ whole genome shotgun (WGS) entry which is preliminary data.</text>
</comment>
<protein>
    <submittedName>
        <fullName evidence="2">Uncharacterized protein</fullName>
    </submittedName>
</protein>
<dbReference type="OrthoDB" id="4900573at2759"/>
<sequence>MPRRYATSAPPRSKPSHRSRPHQHHSNEQPEVREKECGFDWTPGIILALVGTLTWLNHDFDKTRRRTIEGHKQEARKGSAADGSDDDDESDDSVTRSSGKRRPRRGRGRDRERERSKARSVEHDDGGVDEKYYEYGPKRGGSTGR</sequence>
<feature type="compositionally biased region" description="Basic and acidic residues" evidence="1">
    <location>
        <begin position="109"/>
        <end position="137"/>
    </location>
</feature>